<feature type="transmembrane region" description="Helical" evidence="1">
    <location>
        <begin position="135"/>
        <end position="156"/>
    </location>
</feature>
<organism evidence="2 3">
    <name type="scientific">Dyadobacter sandarakinus</name>
    <dbReference type="NCBI Taxonomy" id="2747268"/>
    <lineage>
        <taxon>Bacteria</taxon>
        <taxon>Pseudomonadati</taxon>
        <taxon>Bacteroidota</taxon>
        <taxon>Cytophagia</taxon>
        <taxon>Cytophagales</taxon>
        <taxon>Spirosomataceae</taxon>
        <taxon>Dyadobacter</taxon>
    </lineage>
</organism>
<evidence type="ECO:0000256" key="1">
    <source>
        <dbReference type="SAM" id="Phobius"/>
    </source>
</evidence>
<dbReference type="EMBL" id="CP056775">
    <property type="protein sequence ID" value="QRR01777.1"/>
    <property type="molecule type" value="Genomic_DNA"/>
</dbReference>
<accession>A0ABX7I8B0</accession>
<keyword evidence="1" id="KW-0812">Transmembrane</keyword>
<feature type="transmembrane region" description="Helical" evidence="1">
    <location>
        <begin position="110"/>
        <end position="129"/>
    </location>
</feature>
<feature type="transmembrane region" description="Helical" evidence="1">
    <location>
        <begin position="255"/>
        <end position="275"/>
    </location>
</feature>
<reference evidence="2 3" key="1">
    <citation type="submission" date="2020-06" db="EMBL/GenBank/DDBJ databases">
        <title>Dyadobacter sandarakinus sp. nov., isolated from the soil of the Arctic Yellow River Station.</title>
        <authorList>
            <person name="Zhang Y."/>
            <person name="Peng F."/>
        </authorList>
    </citation>
    <scope>NUCLEOTIDE SEQUENCE [LARGE SCALE GENOMIC DNA]</scope>
    <source>
        <strain evidence="2 3">Q3-56</strain>
    </source>
</reference>
<protein>
    <submittedName>
        <fullName evidence="2">Uncharacterized protein</fullName>
    </submittedName>
</protein>
<feature type="transmembrane region" description="Helical" evidence="1">
    <location>
        <begin position="7"/>
        <end position="26"/>
    </location>
</feature>
<feature type="transmembrane region" description="Helical" evidence="1">
    <location>
        <begin position="287"/>
        <end position="310"/>
    </location>
</feature>
<evidence type="ECO:0000313" key="3">
    <source>
        <dbReference type="Proteomes" id="UP000612680"/>
    </source>
</evidence>
<keyword evidence="1" id="KW-0472">Membrane</keyword>
<feature type="transmembrane region" description="Helical" evidence="1">
    <location>
        <begin position="163"/>
        <end position="189"/>
    </location>
</feature>
<name>A0ABX7I8B0_9BACT</name>
<dbReference type="Proteomes" id="UP000612680">
    <property type="component" value="Chromosome"/>
</dbReference>
<feature type="transmembrane region" description="Helical" evidence="1">
    <location>
        <begin position="231"/>
        <end position="249"/>
    </location>
</feature>
<feature type="transmembrane region" description="Helical" evidence="1">
    <location>
        <begin position="201"/>
        <end position="219"/>
    </location>
</feature>
<sequence>MTRTICYAVIVIVIALHFAYILHFSVNFPYLDDFLLIQFIEAITRADASFADVLGELFKTCNDHKPVIPRLLSWLDFALTGHLHFRFYILVTSLNLLYIFGFFYRLFGKLGLPVYYFLPVPFIFFQPLYHEVSGWALTGLQHSFLTAFLVTAISLAQRDSMQAFYGAMCCCLLATYTHGNGIFSFAAVVCYYVCMRDLGKAGATMGFMMLALGLYLLGYEPGQAAQAPSGVLPVLLSFICFIGSGLALWNDPSWWAGIGGGVALTFMLVTFRSVLKREYRLVKPVTASLLSIFLFILITGLVIATVRSWAGTIVASRFQLYGVMVIILVYLLALDRLRWLRRPRFVYGVTAASVCYCVYAYYLYTGTVATKKAAYEADIYNWKNNHRMFSVDRSFIRNAGFYLLPACRSGIVQLPVPLVSKSELEKLFETHATSRTAYRIYLSHWNIRRLKPALPDSMVYHFVASDLLPAFPGLLTERFLVLRSCGRGNIFLLPAIPKVEARKVIAATGRYYKGGFNTMLRTDDLDTGCYDLGLLDVGSNGKRNFYRLDKALDVKAGKLTLL</sequence>
<keyword evidence="3" id="KW-1185">Reference proteome</keyword>
<feature type="transmembrane region" description="Helical" evidence="1">
    <location>
        <begin position="345"/>
        <end position="364"/>
    </location>
</feature>
<evidence type="ECO:0000313" key="2">
    <source>
        <dbReference type="EMBL" id="QRR01777.1"/>
    </source>
</evidence>
<dbReference type="RefSeq" id="WP_204655754.1">
    <property type="nucleotide sequence ID" value="NZ_CP056775.1"/>
</dbReference>
<proteinExistence type="predicted"/>
<keyword evidence="1" id="KW-1133">Transmembrane helix</keyword>
<feature type="transmembrane region" description="Helical" evidence="1">
    <location>
        <begin position="85"/>
        <end position="103"/>
    </location>
</feature>
<feature type="transmembrane region" description="Helical" evidence="1">
    <location>
        <begin position="316"/>
        <end position="333"/>
    </location>
</feature>
<gene>
    <name evidence="2" type="ORF">HWI92_13085</name>
</gene>